<dbReference type="Gene3D" id="3.30.1330.10">
    <property type="entry name" value="PurM-like, N-terminal domain"/>
    <property type="match status" value="1"/>
</dbReference>
<accession>A0A371IML4</accession>
<organism evidence="4 5">
    <name type="scientific">Criibacterium bergeronii</name>
    <dbReference type="NCBI Taxonomy" id="1871336"/>
    <lineage>
        <taxon>Bacteria</taxon>
        <taxon>Bacillati</taxon>
        <taxon>Bacillota</taxon>
        <taxon>Clostridia</taxon>
        <taxon>Peptostreptococcales</taxon>
        <taxon>Filifactoraceae</taxon>
        <taxon>Criibacterium</taxon>
    </lineage>
</organism>
<protein>
    <submittedName>
        <fullName evidence="4">Hydrogenase maturation protein</fullName>
    </submittedName>
</protein>
<comment type="similarity">
    <text evidence="1">Belongs to the HypE family.</text>
</comment>
<evidence type="ECO:0000259" key="3">
    <source>
        <dbReference type="Pfam" id="PF02769"/>
    </source>
</evidence>
<dbReference type="InterPro" id="IPR010918">
    <property type="entry name" value="PurM-like_C_dom"/>
</dbReference>
<dbReference type="SUPFAM" id="SSF55326">
    <property type="entry name" value="PurM N-terminal domain-like"/>
    <property type="match status" value="1"/>
</dbReference>
<dbReference type="InterPro" id="IPR016188">
    <property type="entry name" value="PurM-like_N"/>
</dbReference>
<dbReference type="Proteomes" id="UP000093352">
    <property type="component" value="Unassembled WGS sequence"/>
</dbReference>
<evidence type="ECO:0000256" key="1">
    <source>
        <dbReference type="ARBA" id="ARBA00006243"/>
    </source>
</evidence>
<gene>
    <name evidence="4" type="ORF">BBG48_003535</name>
</gene>
<evidence type="ECO:0000313" key="5">
    <source>
        <dbReference type="Proteomes" id="UP000093352"/>
    </source>
</evidence>
<dbReference type="InterPro" id="IPR011854">
    <property type="entry name" value="HypE"/>
</dbReference>
<dbReference type="GO" id="GO:0051604">
    <property type="term" value="P:protein maturation"/>
    <property type="evidence" value="ECO:0007669"/>
    <property type="project" value="TreeGrafter"/>
</dbReference>
<reference evidence="4 5" key="1">
    <citation type="journal article" date="2016" name="Genome Announc.">
        <title>Draft Genome Sequence of Criibacterium bergeronii gen. nov., sp. nov., Strain CCRI-22567T, Isolated from a Vaginal Sample from a Woman with Bacterial Vaginosis.</title>
        <authorList>
            <person name="Maheux A.F."/>
            <person name="Berube E."/>
            <person name="Boudreau D.K."/>
            <person name="Raymond F."/>
            <person name="Corbeil J."/>
            <person name="Roy P.H."/>
            <person name="Boissinot M."/>
            <person name="Omar R.F."/>
        </authorList>
    </citation>
    <scope>NUCLEOTIDE SEQUENCE [LARGE SCALE GENOMIC DNA]</scope>
    <source>
        <strain evidence="4 5">CCRI-22567</strain>
    </source>
</reference>
<proteinExistence type="inferred from homology"/>
<dbReference type="RefSeq" id="WP_068911988.1">
    <property type="nucleotide sequence ID" value="NZ_MBEW02000005.1"/>
</dbReference>
<dbReference type="STRING" id="1871336.BBG48_06100"/>
<dbReference type="EMBL" id="MBEW02000005">
    <property type="protein sequence ID" value="RDY21666.1"/>
    <property type="molecule type" value="Genomic_DNA"/>
</dbReference>
<dbReference type="Pfam" id="PF00586">
    <property type="entry name" value="AIRS"/>
    <property type="match status" value="1"/>
</dbReference>
<dbReference type="InterPro" id="IPR036676">
    <property type="entry name" value="PurM-like_C_sf"/>
</dbReference>
<dbReference type="PANTHER" id="PTHR30303:SF4">
    <property type="entry name" value="HYDROGENASE EXPRESSION_FORMATION PROTEIN HYPE"/>
    <property type="match status" value="1"/>
</dbReference>
<dbReference type="CDD" id="cd06061">
    <property type="entry name" value="PurM-like1"/>
    <property type="match status" value="1"/>
</dbReference>
<keyword evidence="5" id="KW-1185">Reference proteome</keyword>
<comment type="caution">
    <text evidence="4">The sequence shown here is derived from an EMBL/GenBank/DDBJ whole genome shotgun (WGS) entry which is preliminary data.</text>
</comment>
<dbReference type="Pfam" id="PF02769">
    <property type="entry name" value="AIRS_C"/>
    <property type="match status" value="1"/>
</dbReference>
<dbReference type="InterPro" id="IPR036921">
    <property type="entry name" value="PurM-like_N_sf"/>
</dbReference>
<sequence>MEQKNNGKLSSDLLKKIIFNNIERKRKEVLTTPAIGQDCGIIRSDDLICVSTDPITATTENIGKLAVIINLNDIAAAMAEPFGVTVTILMPSHSSVEELEKISAQVLDECLNNNVQVIGGHTEFTDSVNKPIVSITAFGKINMHKYLNRSNPKLSSYIYVTKNLGLEGSYIIAKEKQEELKEILTDSEIQEAHSYIKLLSVTKDANLVKEKDICLMHDITEGGLIGALSELSENLKLSYELYDKQMPLTQVTKKICEHFKINPLKLISSGSMLIISNEKLPCEIDGIKYTLIGQLTQRKSEKILQNQNIVTDEIYRVL</sequence>
<name>A0A371IML4_9FIRM</name>
<evidence type="ECO:0000313" key="4">
    <source>
        <dbReference type="EMBL" id="RDY21666.1"/>
    </source>
</evidence>
<evidence type="ECO:0000259" key="2">
    <source>
        <dbReference type="Pfam" id="PF00586"/>
    </source>
</evidence>
<dbReference type="Gene3D" id="3.90.650.10">
    <property type="entry name" value="PurM-like C-terminal domain"/>
    <property type="match status" value="1"/>
</dbReference>
<dbReference type="SUPFAM" id="SSF56042">
    <property type="entry name" value="PurM C-terminal domain-like"/>
    <property type="match status" value="1"/>
</dbReference>
<dbReference type="AlphaFoldDB" id="A0A371IML4"/>
<feature type="domain" description="PurM-like C-terminal" evidence="3">
    <location>
        <begin position="158"/>
        <end position="302"/>
    </location>
</feature>
<dbReference type="PANTHER" id="PTHR30303">
    <property type="entry name" value="HYDROGENASE ISOENZYMES FORMATION PROTEIN HYPE"/>
    <property type="match status" value="1"/>
</dbReference>
<feature type="domain" description="PurM-like N-terminal" evidence="2">
    <location>
        <begin position="36"/>
        <end position="141"/>
    </location>
</feature>